<feature type="transmembrane region" description="Helical" evidence="6">
    <location>
        <begin position="216"/>
        <end position="234"/>
    </location>
</feature>
<dbReference type="InterPro" id="IPR020846">
    <property type="entry name" value="MFS_dom"/>
</dbReference>
<dbReference type="GO" id="GO:0005886">
    <property type="term" value="C:plasma membrane"/>
    <property type="evidence" value="ECO:0007669"/>
    <property type="project" value="TreeGrafter"/>
</dbReference>
<feature type="region of interest" description="Disordered" evidence="5">
    <location>
        <begin position="1"/>
        <end position="39"/>
    </location>
</feature>
<feature type="domain" description="Major facilitator superfamily (MFS) profile" evidence="7">
    <location>
        <begin position="57"/>
        <end position="494"/>
    </location>
</feature>
<dbReference type="EMBL" id="KN832878">
    <property type="protein sequence ID" value="KIM99861.1"/>
    <property type="molecule type" value="Genomic_DNA"/>
</dbReference>
<dbReference type="PROSITE" id="PS50850">
    <property type="entry name" value="MFS"/>
    <property type="match status" value="1"/>
</dbReference>
<organism evidence="8 9">
    <name type="scientific">Oidiodendron maius (strain Zn)</name>
    <dbReference type="NCBI Taxonomy" id="913774"/>
    <lineage>
        <taxon>Eukaryota</taxon>
        <taxon>Fungi</taxon>
        <taxon>Dikarya</taxon>
        <taxon>Ascomycota</taxon>
        <taxon>Pezizomycotina</taxon>
        <taxon>Leotiomycetes</taxon>
        <taxon>Leotiomycetes incertae sedis</taxon>
        <taxon>Myxotrichaceae</taxon>
        <taxon>Oidiodendron</taxon>
    </lineage>
</organism>
<dbReference type="OrthoDB" id="2533084at2759"/>
<evidence type="ECO:0000256" key="4">
    <source>
        <dbReference type="ARBA" id="ARBA00023136"/>
    </source>
</evidence>
<dbReference type="SUPFAM" id="SSF103473">
    <property type="entry name" value="MFS general substrate transporter"/>
    <property type="match status" value="1"/>
</dbReference>
<dbReference type="Gene3D" id="1.20.1250.20">
    <property type="entry name" value="MFS general substrate transporter like domains"/>
    <property type="match status" value="1"/>
</dbReference>
<evidence type="ECO:0000256" key="6">
    <source>
        <dbReference type="SAM" id="Phobius"/>
    </source>
</evidence>
<reference evidence="8 9" key="1">
    <citation type="submission" date="2014-04" db="EMBL/GenBank/DDBJ databases">
        <authorList>
            <consortium name="DOE Joint Genome Institute"/>
            <person name="Kuo A."/>
            <person name="Martino E."/>
            <person name="Perotto S."/>
            <person name="Kohler A."/>
            <person name="Nagy L.G."/>
            <person name="Floudas D."/>
            <person name="Copeland A."/>
            <person name="Barry K.W."/>
            <person name="Cichocki N."/>
            <person name="Veneault-Fourrey C."/>
            <person name="LaButti K."/>
            <person name="Lindquist E.A."/>
            <person name="Lipzen A."/>
            <person name="Lundell T."/>
            <person name="Morin E."/>
            <person name="Murat C."/>
            <person name="Sun H."/>
            <person name="Tunlid A."/>
            <person name="Henrissat B."/>
            <person name="Grigoriev I.V."/>
            <person name="Hibbett D.S."/>
            <person name="Martin F."/>
            <person name="Nordberg H.P."/>
            <person name="Cantor M.N."/>
            <person name="Hua S.X."/>
        </authorList>
    </citation>
    <scope>NUCLEOTIDE SEQUENCE [LARGE SCALE GENOMIC DNA]</scope>
    <source>
        <strain evidence="8 9">Zn</strain>
    </source>
</reference>
<feature type="transmembrane region" description="Helical" evidence="6">
    <location>
        <begin position="155"/>
        <end position="178"/>
    </location>
</feature>
<keyword evidence="3 6" id="KW-1133">Transmembrane helix</keyword>
<dbReference type="Proteomes" id="UP000054321">
    <property type="component" value="Unassembled WGS sequence"/>
</dbReference>
<evidence type="ECO:0000256" key="1">
    <source>
        <dbReference type="ARBA" id="ARBA00004141"/>
    </source>
</evidence>
<reference evidence="9" key="2">
    <citation type="submission" date="2015-01" db="EMBL/GenBank/DDBJ databases">
        <title>Evolutionary Origins and Diversification of the Mycorrhizal Mutualists.</title>
        <authorList>
            <consortium name="DOE Joint Genome Institute"/>
            <consortium name="Mycorrhizal Genomics Consortium"/>
            <person name="Kohler A."/>
            <person name="Kuo A."/>
            <person name="Nagy L.G."/>
            <person name="Floudas D."/>
            <person name="Copeland A."/>
            <person name="Barry K.W."/>
            <person name="Cichocki N."/>
            <person name="Veneault-Fourrey C."/>
            <person name="LaButti K."/>
            <person name="Lindquist E.A."/>
            <person name="Lipzen A."/>
            <person name="Lundell T."/>
            <person name="Morin E."/>
            <person name="Murat C."/>
            <person name="Riley R."/>
            <person name="Ohm R."/>
            <person name="Sun H."/>
            <person name="Tunlid A."/>
            <person name="Henrissat B."/>
            <person name="Grigoriev I.V."/>
            <person name="Hibbett D.S."/>
            <person name="Martin F."/>
        </authorList>
    </citation>
    <scope>NUCLEOTIDE SEQUENCE [LARGE SCALE GENOMIC DNA]</scope>
    <source>
        <strain evidence="9">Zn</strain>
    </source>
</reference>
<feature type="transmembrane region" description="Helical" evidence="6">
    <location>
        <begin position="379"/>
        <end position="402"/>
    </location>
</feature>
<evidence type="ECO:0000259" key="7">
    <source>
        <dbReference type="PROSITE" id="PS50850"/>
    </source>
</evidence>
<dbReference type="PANTHER" id="PTHR23502">
    <property type="entry name" value="MAJOR FACILITATOR SUPERFAMILY"/>
    <property type="match status" value="1"/>
</dbReference>
<dbReference type="InterPro" id="IPR036259">
    <property type="entry name" value="MFS_trans_sf"/>
</dbReference>
<dbReference type="InterPro" id="IPR011701">
    <property type="entry name" value="MFS"/>
</dbReference>
<dbReference type="Pfam" id="PF07690">
    <property type="entry name" value="MFS_1"/>
    <property type="match status" value="1"/>
</dbReference>
<evidence type="ECO:0000313" key="8">
    <source>
        <dbReference type="EMBL" id="KIM99861.1"/>
    </source>
</evidence>
<dbReference type="PANTHER" id="PTHR23502:SF34">
    <property type="entry name" value="PROTEIN HOL1"/>
    <property type="match status" value="1"/>
</dbReference>
<feature type="transmembrane region" description="Helical" evidence="6">
    <location>
        <begin position="408"/>
        <end position="430"/>
    </location>
</feature>
<name>A0A0C3HBW2_OIDMZ</name>
<evidence type="ECO:0000256" key="3">
    <source>
        <dbReference type="ARBA" id="ARBA00022989"/>
    </source>
</evidence>
<feature type="transmembrane region" description="Helical" evidence="6">
    <location>
        <begin position="57"/>
        <end position="78"/>
    </location>
</feature>
<keyword evidence="4 6" id="KW-0472">Membrane</keyword>
<dbReference type="STRING" id="913774.A0A0C3HBW2"/>
<feature type="transmembrane region" description="Helical" evidence="6">
    <location>
        <begin position="123"/>
        <end position="143"/>
    </location>
</feature>
<accession>A0A0C3HBW2</accession>
<sequence length="518" mass="57293">MDESKNVPSSLEAKSVEEAWPNRPAEKTGRNGIVLIPRPSDDPRDPLNWPMRKKVPIVAALCLATFAGFVGGLCGQLVPGPQSKLYGVTTTQVAYQTSLANAGMILGGFIFYPLSFKFGRSSVVLWTLVGLLLCQVWGALMTGAHDYSRWLGGRFMSGIFGTVTGVLGPRILVDLFFLHQRGRAFTIFHYFFDFGTVAGPTLGAFIETAGSWTYPYWWSVGLVGLALIVCCFCLHETHWDREPGADNKTAPESFVANRVAMFLPGTKIAPHHSFLDFKIALRPLIILITPVMLCLGFFTLVSFGFYVAMNAITPVWLQKPVKLGGYGFTATQNALFSFTHWVGVTIALIYGQLVSDRLPLAVCARNGGSWKPEYRLHALWLPALICNPLGLGLFGAALQYHWSWGVLAFAQVLVTFGSLSITPVTVNYACEIFTQNPAETAIILNAFRLSFGLSVTFYIQPWVADMDFNWTYGLMAFLQVFSFLFVILLFCKGHEIRQYKVGGLGQSEEGEHVLEKRD</sequence>
<keyword evidence="9" id="KW-1185">Reference proteome</keyword>
<evidence type="ECO:0000313" key="9">
    <source>
        <dbReference type="Proteomes" id="UP000054321"/>
    </source>
</evidence>
<dbReference type="InParanoid" id="A0A0C3HBW2"/>
<feature type="transmembrane region" description="Helical" evidence="6">
    <location>
        <begin position="470"/>
        <end position="491"/>
    </location>
</feature>
<gene>
    <name evidence="8" type="ORF">OIDMADRAFT_166002</name>
</gene>
<dbReference type="GO" id="GO:0022857">
    <property type="term" value="F:transmembrane transporter activity"/>
    <property type="evidence" value="ECO:0007669"/>
    <property type="project" value="InterPro"/>
</dbReference>
<comment type="subcellular location">
    <subcellularLocation>
        <location evidence="1">Membrane</location>
        <topology evidence="1">Multi-pass membrane protein</topology>
    </subcellularLocation>
</comment>
<feature type="transmembrane region" description="Helical" evidence="6">
    <location>
        <begin position="284"/>
        <end position="308"/>
    </location>
</feature>
<dbReference type="AlphaFoldDB" id="A0A0C3HBW2"/>
<protein>
    <recommendedName>
        <fullName evidence="7">Major facilitator superfamily (MFS) profile domain-containing protein</fullName>
    </recommendedName>
</protein>
<evidence type="ECO:0000256" key="2">
    <source>
        <dbReference type="ARBA" id="ARBA00022692"/>
    </source>
</evidence>
<dbReference type="HOGENOM" id="CLU_008455_13_8_1"/>
<proteinExistence type="predicted"/>
<feature type="transmembrane region" description="Helical" evidence="6">
    <location>
        <begin position="442"/>
        <end position="464"/>
    </location>
</feature>
<evidence type="ECO:0000256" key="5">
    <source>
        <dbReference type="SAM" id="MobiDB-lite"/>
    </source>
</evidence>
<feature type="transmembrane region" description="Helical" evidence="6">
    <location>
        <begin position="98"/>
        <end position="116"/>
    </location>
</feature>
<keyword evidence="2 6" id="KW-0812">Transmembrane</keyword>
<feature type="transmembrane region" description="Helical" evidence="6">
    <location>
        <begin position="190"/>
        <end position="210"/>
    </location>
</feature>
<feature type="transmembrane region" description="Helical" evidence="6">
    <location>
        <begin position="328"/>
        <end position="350"/>
    </location>
</feature>